<evidence type="ECO:0000313" key="1">
    <source>
        <dbReference type="EMBL" id="MQS17513.1"/>
    </source>
</evidence>
<dbReference type="OrthoDB" id="4220240at2"/>
<dbReference type="EMBL" id="WBOF01000005">
    <property type="protein sequence ID" value="MQS17513.1"/>
    <property type="molecule type" value="Genomic_DNA"/>
</dbReference>
<organism evidence="1 2">
    <name type="scientific">Streptomyces kaniharaensis</name>
    <dbReference type="NCBI Taxonomy" id="212423"/>
    <lineage>
        <taxon>Bacteria</taxon>
        <taxon>Bacillati</taxon>
        <taxon>Actinomycetota</taxon>
        <taxon>Actinomycetes</taxon>
        <taxon>Kitasatosporales</taxon>
        <taxon>Streptomycetaceae</taxon>
        <taxon>Streptomyces</taxon>
    </lineage>
</organism>
<name>A0A6N7L632_9ACTN</name>
<sequence>MSTPAFTVADDVLARIGQHKADELRRRTRTFTCVECGTRGRADQEPVSVVLTTSTLLSRLGFAHHRCSASQVVQVDDGDLAVNGSTDLIPRALGLSTGSGDRAALLLAYEEDVTVFDGSGSAFDPVISHYLDSGLHRLVSLGRMPALSPQWSVQVGPGDRLSVRCGQTHMLSDATMYAPSVWLALAAEAGSVALIIGRLGWDDIYAEQAPWAAYASAIKAGQLVGGTVPVAIG</sequence>
<evidence type="ECO:0000313" key="2">
    <source>
        <dbReference type="Proteomes" id="UP000450000"/>
    </source>
</evidence>
<reference evidence="1 2" key="1">
    <citation type="submission" date="2019-09" db="EMBL/GenBank/DDBJ databases">
        <title>Genome Sequences of Streptomyces kaniharaensis ATCC 21070.</title>
        <authorList>
            <person name="Zhu W."/>
            <person name="De Crecy-Lagard V."/>
            <person name="Richards N.G."/>
        </authorList>
    </citation>
    <scope>NUCLEOTIDE SEQUENCE [LARGE SCALE GENOMIC DNA]</scope>
    <source>
        <strain evidence="1 2">SF-557</strain>
    </source>
</reference>
<keyword evidence="2" id="KW-1185">Reference proteome</keyword>
<protein>
    <submittedName>
        <fullName evidence="1">Uncharacterized protein</fullName>
    </submittedName>
</protein>
<proteinExistence type="predicted"/>
<gene>
    <name evidence="1" type="ORF">F7Q99_36340</name>
</gene>
<dbReference type="Proteomes" id="UP000450000">
    <property type="component" value="Unassembled WGS sequence"/>
</dbReference>
<comment type="caution">
    <text evidence="1">The sequence shown here is derived from an EMBL/GenBank/DDBJ whole genome shotgun (WGS) entry which is preliminary data.</text>
</comment>
<dbReference type="RefSeq" id="WP_153470579.1">
    <property type="nucleotide sequence ID" value="NZ_WBOF01000005.1"/>
</dbReference>
<dbReference type="AlphaFoldDB" id="A0A6N7L632"/>
<accession>A0A6N7L632</accession>